<name>A0ABW8T557_9CLOT</name>
<reference evidence="2 3" key="1">
    <citation type="submission" date="2024-11" db="EMBL/GenBank/DDBJ databases">
        <authorList>
            <person name="Heng Y.C."/>
            <person name="Lim A.C.H."/>
            <person name="Lee J.K.Y."/>
            <person name="Kittelmann S."/>
        </authorList>
    </citation>
    <scope>NUCLEOTIDE SEQUENCE [LARGE SCALE GENOMIC DNA]</scope>
    <source>
        <strain evidence="2 3">WILCCON 0185</strain>
    </source>
</reference>
<proteinExistence type="predicted"/>
<keyword evidence="3" id="KW-1185">Reference proteome</keyword>
<evidence type="ECO:0000256" key="1">
    <source>
        <dbReference type="SAM" id="Phobius"/>
    </source>
</evidence>
<feature type="transmembrane region" description="Helical" evidence="1">
    <location>
        <begin position="172"/>
        <end position="194"/>
    </location>
</feature>
<evidence type="ECO:0000313" key="3">
    <source>
        <dbReference type="Proteomes" id="UP001623591"/>
    </source>
</evidence>
<evidence type="ECO:0000313" key="2">
    <source>
        <dbReference type="EMBL" id="MFL0247262.1"/>
    </source>
</evidence>
<dbReference type="Pfam" id="PF04307">
    <property type="entry name" value="YdjM"/>
    <property type="match status" value="1"/>
</dbReference>
<gene>
    <name evidence="2" type="ORF">ACJDUG_09775</name>
</gene>
<keyword evidence="1" id="KW-1133">Transmembrane helix</keyword>
<sequence>MTGKTHAGIGVTAYIALCNRLPGGFSYLGMAVVLAASLLPDIDHPKSIVNKYILPFKNKNTKVTLYFCSGIIVLWFDYLYTNEPAYKALGAALIAIGLSSHREGLTHSLLGMITFTFIAGYIGNKYNLKHLTSYFIIGYSTHLLGDMATNRGVPLFYPFKNKKIKLPLTYKVGSKLGTFIELVLVVIGLLYVIYKIPAIT</sequence>
<organism evidence="2 3">
    <name type="scientific">Candidatus Clostridium stratigraminis</name>
    <dbReference type="NCBI Taxonomy" id="3381661"/>
    <lineage>
        <taxon>Bacteria</taxon>
        <taxon>Bacillati</taxon>
        <taxon>Bacillota</taxon>
        <taxon>Clostridia</taxon>
        <taxon>Eubacteriales</taxon>
        <taxon>Clostridiaceae</taxon>
        <taxon>Clostridium</taxon>
    </lineage>
</organism>
<protein>
    <submittedName>
        <fullName evidence="2">Metal-dependent hydrolase</fullName>
    </submittedName>
</protein>
<keyword evidence="1" id="KW-0472">Membrane</keyword>
<dbReference type="RefSeq" id="WP_406769714.1">
    <property type="nucleotide sequence ID" value="NZ_JBJHZZ010000005.1"/>
</dbReference>
<feature type="transmembrane region" description="Helical" evidence="1">
    <location>
        <begin position="105"/>
        <end position="123"/>
    </location>
</feature>
<comment type="caution">
    <text evidence="2">The sequence shown here is derived from an EMBL/GenBank/DDBJ whole genome shotgun (WGS) entry which is preliminary data.</text>
</comment>
<dbReference type="GO" id="GO:0016787">
    <property type="term" value="F:hydrolase activity"/>
    <property type="evidence" value="ECO:0007669"/>
    <property type="project" value="UniProtKB-KW"/>
</dbReference>
<accession>A0ABW8T557</accession>
<feature type="transmembrane region" description="Helical" evidence="1">
    <location>
        <begin position="63"/>
        <end position="80"/>
    </location>
</feature>
<keyword evidence="1" id="KW-0812">Transmembrane</keyword>
<dbReference type="EMBL" id="JBJHZZ010000005">
    <property type="protein sequence ID" value="MFL0247262.1"/>
    <property type="molecule type" value="Genomic_DNA"/>
</dbReference>
<dbReference type="InterPro" id="IPR007404">
    <property type="entry name" value="YdjM-like"/>
</dbReference>
<dbReference type="PANTHER" id="PTHR35531">
    <property type="entry name" value="INNER MEMBRANE PROTEIN YBCI-RELATED"/>
    <property type="match status" value="1"/>
</dbReference>
<feature type="transmembrane region" description="Helical" evidence="1">
    <location>
        <begin position="24"/>
        <end position="42"/>
    </location>
</feature>
<dbReference type="PANTHER" id="PTHR35531:SF1">
    <property type="entry name" value="INNER MEMBRANE PROTEIN YBCI-RELATED"/>
    <property type="match status" value="1"/>
</dbReference>
<keyword evidence="2" id="KW-0378">Hydrolase</keyword>
<dbReference type="Proteomes" id="UP001623591">
    <property type="component" value="Unassembled WGS sequence"/>
</dbReference>